<evidence type="ECO:0000313" key="3">
    <source>
        <dbReference type="Proteomes" id="UP000245469"/>
    </source>
</evidence>
<dbReference type="SUPFAM" id="SSF46955">
    <property type="entry name" value="Putative DNA-binding domain"/>
    <property type="match status" value="1"/>
</dbReference>
<sequence length="192" mass="20485">MATMEHLVAPGSVTGRFPLTLSGALRVSVSVGDEHLDLNPRGAMLVSKLLEADPSLLREFEALLDRGSAPEWMSPEEAAAVLGVSRPTVVRWAKAGKLTDQPVGTHHRYPRAEVEHLRAERAASAAANREAAQRARAQAAEMLDVPPTPAEMIEAGRALREGRTAAAEAIFARAHRADARRSAGSARTSTAE</sequence>
<name>A0A316A4C3_9ACTN</name>
<dbReference type="InterPro" id="IPR036388">
    <property type="entry name" value="WH-like_DNA-bd_sf"/>
</dbReference>
<dbReference type="InterPro" id="IPR009061">
    <property type="entry name" value="DNA-bd_dom_put_sf"/>
</dbReference>
<dbReference type="NCBIfam" id="TIGR01764">
    <property type="entry name" value="excise"/>
    <property type="match status" value="1"/>
</dbReference>
<dbReference type="Gene3D" id="1.10.10.10">
    <property type="entry name" value="Winged helix-like DNA-binding domain superfamily/Winged helix DNA-binding domain"/>
    <property type="match status" value="1"/>
</dbReference>
<reference evidence="2 3" key="1">
    <citation type="submission" date="2018-03" db="EMBL/GenBank/DDBJ databases">
        <title>Genomic Encyclopedia of Archaeal and Bacterial Type Strains, Phase II (KMG-II): from individual species to whole genera.</title>
        <authorList>
            <person name="Goeker M."/>
        </authorList>
    </citation>
    <scope>NUCLEOTIDE SEQUENCE [LARGE SCALE GENOMIC DNA]</scope>
    <source>
        <strain evidence="2 3">DSM 44889</strain>
    </source>
</reference>
<evidence type="ECO:0000313" key="2">
    <source>
        <dbReference type="EMBL" id="PWJ52826.1"/>
    </source>
</evidence>
<dbReference type="AlphaFoldDB" id="A0A316A4C3"/>
<proteinExistence type="predicted"/>
<dbReference type="Pfam" id="PF12728">
    <property type="entry name" value="HTH_17"/>
    <property type="match status" value="1"/>
</dbReference>
<dbReference type="GO" id="GO:0003677">
    <property type="term" value="F:DNA binding"/>
    <property type="evidence" value="ECO:0007669"/>
    <property type="project" value="InterPro"/>
</dbReference>
<protein>
    <submittedName>
        <fullName evidence="2">Excisionase family DNA binding protein</fullName>
    </submittedName>
</protein>
<comment type="caution">
    <text evidence="2">The sequence shown here is derived from an EMBL/GenBank/DDBJ whole genome shotgun (WGS) entry which is preliminary data.</text>
</comment>
<gene>
    <name evidence="2" type="ORF">BXY45_11778</name>
</gene>
<dbReference type="Proteomes" id="UP000245469">
    <property type="component" value="Unassembled WGS sequence"/>
</dbReference>
<dbReference type="InterPro" id="IPR041657">
    <property type="entry name" value="HTH_17"/>
</dbReference>
<organism evidence="2 3">
    <name type="scientific">Quadrisphaera granulorum</name>
    <dbReference type="NCBI Taxonomy" id="317664"/>
    <lineage>
        <taxon>Bacteria</taxon>
        <taxon>Bacillati</taxon>
        <taxon>Actinomycetota</taxon>
        <taxon>Actinomycetes</taxon>
        <taxon>Kineosporiales</taxon>
        <taxon>Kineosporiaceae</taxon>
        <taxon>Quadrisphaera</taxon>
    </lineage>
</organism>
<dbReference type="InterPro" id="IPR010093">
    <property type="entry name" value="SinI_DNA-bd"/>
</dbReference>
<accession>A0A316A4C3</accession>
<evidence type="ECO:0000259" key="1">
    <source>
        <dbReference type="Pfam" id="PF12728"/>
    </source>
</evidence>
<keyword evidence="3" id="KW-1185">Reference proteome</keyword>
<dbReference type="EMBL" id="QGDQ01000017">
    <property type="protein sequence ID" value="PWJ52826.1"/>
    <property type="molecule type" value="Genomic_DNA"/>
</dbReference>
<feature type="domain" description="Helix-turn-helix" evidence="1">
    <location>
        <begin position="72"/>
        <end position="121"/>
    </location>
</feature>